<evidence type="ECO:0000256" key="1">
    <source>
        <dbReference type="ARBA" id="ARBA00012647"/>
    </source>
</evidence>
<evidence type="ECO:0000313" key="5">
    <source>
        <dbReference type="Proteomes" id="UP001465976"/>
    </source>
</evidence>
<comment type="similarity">
    <text evidence="2">Belongs to the alkaline phosphatase family.</text>
</comment>
<feature type="signal peptide" evidence="3">
    <location>
        <begin position="1"/>
        <end position="19"/>
    </location>
</feature>
<comment type="caution">
    <text evidence="4">The sequence shown here is derived from an EMBL/GenBank/DDBJ whole genome shotgun (WGS) entry which is preliminary data.</text>
</comment>
<keyword evidence="5" id="KW-1185">Reference proteome</keyword>
<reference evidence="4 5" key="1">
    <citation type="submission" date="2024-02" db="EMBL/GenBank/DDBJ databases">
        <title>A draft genome for the cacao thread blight pathogen Marasmius crinis-equi.</title>
        <authorList>
            <person name="Cohen S.P."/>
            <person name="Baruah I.K."/>
            <person name="Amoako-Attah I."/>
            <person name="Bukari Y."/>
            <person name="Meinhardt L.W."/>
            <person name="Bailey B.A."/>
        </authorList>
    </citation>
    <scope>NUCLEOTIDE SEQUENCE [LARGE SCALE GENOMIC DNA]</scope>
    <source>
        <strain evidence="4 5">GH-76</strain>
    </source>
</reference>
<dbReference type="CDD" id="cd16012">
    <property type="entry name" value="ALP"/>
    <property type="match status" value="1"/>
</dbReference>
<feature type="chain" id="PRO_5046381679" description="alkaline phosphatase" evidence="3">
    <location>
        <begin position="20"/>
        <end position="678"/>
    </location>
</feature>
<accession>A0ABR3FNZ5</accession>
<dbReference type="PANTHER" id="PTHR11596:SF72">
    <property type="entry name" value="ALKALINE PHOSPHATASE"/>
    <property type="match status" value="1"/>
</dbReference>
<dbReference type="EMBL" id="JBAHYK010000176">
    <property type="protein sequence ID" value="KAL0577138.1"/>
    <property type="molecule type" value="Genomic_DNA"/>
</dbReference>
<organism evidence="4 5">
    <name type="scientific">Marasmius crinis-equi</name>
    <dbReference type="NCBI Taxonomy" id="585013"/>
    <lineage>
        <taxon>Eukaryota</taxon>
        <taxon>Fungi</taxon>
        <taxon>Dikarya</taxon>
        <taxon>Basidiomycota</taxon>
        <taxon>Agaricomycotina</taxon>
        <taxon>Agaricomycetes</taxon>
        <taxon>Agaricomycetidae</taxon>
        <taxon>Agaricales</taxon>
        <taxon>Marasmiineae</taxon>
        <taxon>Marasmiaceae</taxon>
        <taxon>Marasmius</taxon>
    </lineage>
</organism>
<dbReference type="Pfam" id="PF00245">
    <property type="entry name" value="Alk_phosphatase"/>
    <property type="match status" value="1"/>
</dbReference>
<protein>
    <recommendedName>
        <fullName evidence="1">alkaline phosphatase</fullName>
        <ecNumber evidence="1">3.1.3.1</ecNumber>
    </recommendedName>
</protein>
<dbReference type="InterPro" id="IPR001952">
    <property type="entry name" value="Alkaline_phosphatase"/>
</dbReference>
<dbReference type="InterPro" id="IPR017850">
    <property type="entry name" value="Alkaline_phosphatase_core_sf"/>
</dbReference>
<dbReference type="PANTHER" id="PTHR11596">
    <property type="entry name" value="ALKALINE PHOSPHATASE"/>
    <property type="match status" value="1"/>
</dbReference>
<evidence type="ECO:0000256" key="3">
    <source>
        <dbReference type="SAM" id="SignalP"/>
    </source>
</evidence>
<proteinExistence type="inferred from homology"/>
<gene>
    <name evidence="4" type="ORF">V5O48_004852</name>
</gene>
<dbReference type="PRINTS" id="PR00113">
    <property type="entry name" value="ALKPHPHTASE"/>
</dbReference>
<keyword evidence="3" id="KW-0732">Signal</keyword>
<dbReference type="EC" id="3.1.3.1" evidence="1"/>
<sequence>MIRSMIPIPVLLFISFASAQTFKRLGTCPSLGCIFPPDQANFYPGQLFDIRLEVHAPVNGTEAANGGVPDEQFTFCLQKDDGDCKDATEFFSLDESPQLEKWTFSYPEDLFAKDEGNLTVVNVASKAFRALSLTEPGHYKATLKYYQTAQTVAHWTVREASKKRQAKNVVFFIGDGMTQSMITAARLLAHKSINGVYQSLMQLDQMEALGHQMTHSIDSFITDSANSATALYTGKKSTVNALNVYVDSSPNSFDDPKIESIAELFRRRRSDGAVGMISTAFIADATPAALCAHTRDRNQYPQIVYEYLFNAEGVNSTYKWPTGCNGPDVIFGGGAEQFIEGQNSPNKSDFYQTFRDEGYDVLFDKTNLDSLSNSISEDQNKVLGIFSVSNMAKWIDRNVFPENLNVANTSANGDGSAATDQPGLKEMTLTGIDILQARAKAKGDGNDGWFLMSEAASIDKMMHVLDYDRALGELMELDDTVKATLEHLKEIGELENTLVVITADHGHGFDVFGSADKEYLAKQTTDRKKRDAVGVYVESGLSGYTVTPDSSPTNNTLVVGPQGPGFPVNWNPRYAIAAGFGANPDHRENYQLNLTGPRLPATKGGDGSFQVNPQDQPDGFVVNGTLPVSDDQGVHSLTDVSVFASGPGSERFRGVYNNIDIFFKIADALGLGADAKDR</sequence>
<dbReference type="SUPFAM" id="SSF53649">
    <property type="entry name" value="Alkaline phosphatase-like"/>
    <property type="match status" value="1"/>
</dbReference>
<evidence type="ECO:0000256" key="2">
    <source>
        <dbReference type="RuleBase" id="RU003946"/>
    </source>
</evidence>
<evidence type="ECO:0000313" key="4">
    <source>
        <dbReference type="EMBL" id="KAL0577138.1"/>
    </source>
</evidence>
<name>A0ABR3FNZ5_9AGAR</name>
<dbReference type="Gene3D" id="3.40.720.10">
    <property type="entry name" value="Alkaline Phosphatase, subunit A"/>
    <property type="match status" value="1"/>
</dbReference>
<dbReference type="SMART" id="SM00098">
    <property type="entry name" value="alkPPc"/>
    <property type="match status" value="1"/>
</dbReference>
<dbReference type="Proteomes" id="UP001465976">
    <property type="component" value="Unassembled WGS sequence"/>
</dbReference>